<keyword evidence="2" id="KW-1185">Reference proteome</keyword>
<dbReference type="EMBL" id="CP007174">
    <property type="protein sequence ID" value="AIF83467.1"/>
    <property type="molecule type" value="Genomic_DNA"/>
</dbReference>
<dbReference type="Proteomes" id="UP000028194">
    <property type="component" value="Chromosome"/>
</dbReference>
<gene>
    <name evidence="1" type="ORF">NTE_01400</name>
</gene>
<name>A0A075MRM1_9ARCH</name>
<proteinExistence type="predicted"/>
<dbReference type="AlphaFoldDB" id="A0A075MRM1"/>
<accession>A0A075MRM1</accession>
<organism evidence="1 2">
    <name type="scientific">Candidatus Nitrososphaera evergladensis SR1</name>
    <dbReference type="NCBI Taxonomy" id="1459636"/>
    <lineage>
        <taxon>Archaea</taxon>
        <taxon>Nitrososphaerota</taxon>
        <taxon>Nitrososphaeria</taxon>
        <taxon>Nitrososphaerales</taxon>
        <taxon>Nitrososphaeraceae</taxon>
        <taxon>Nitrososphaera</taxon>
    </lineage>
</organism>
<evidence type="ECO:0000313" key="1">
    <source>
        <dbReference type="EMBL" id="AIF83467.1"/>
    </source>
</evidence>
<protein>
    <submittedName>
        <fullName evidence="1">Uncharacterized protein</fullName>
    </submittedName>
</protein>
<sequence>MPERLAVRQRVIILPAFGGKRFPRAARRARKPMQDKWPKVPKGKWLKCTYGRCGHEWQYFGGHSWAECPLCHTTSKVAIAIRNYKENKSNRG</sequence>
<reference evidence="1 2" key="1">
    <citation type="journal article" date="2014" name="PLoS ONE">
        <title>Genome Sequence of Candidatus Nitrososphaera evergladensis from Group I.1b Enriched from Everglades Soil Reveals Novel Genomic Features of the Ammonia-Oxidizing Archaea.</title>
        <authorList>
            <person name="Zhalnina K.V."/>
            <person name="Dias R."/>
            <person name="Leonard M.T."/>
            <person name="Dorr de Quadros P."/>
            <person name="Camargo F.A."/>
            <person name="Drew J.C."/>
            <person name="Farmerie W.G."/>
            <person name="Daroub S.H."/>
            <person name="Triplett E.W."/>
        </authorList>
    </citation>
    <scope>NUCLEOTIDE SEQUENCE [LARGE SCALE GENOMIC DNA]</scope>
    <source>
        <strain evidence="1 2">SR1</strain>
    </source>
</reference>
<dbReference type="KEGG" id="nev:NTE_01400"/>
<dbReference type="eggNOG" id="arCOG04625">
    <property type="taxonomic scope" value="Archaea"/>
</dbReference>
<dbReference type="HOGENOM" id="CLU_2613762_0_0_2"/>
<evidence type="ECO:0000313" key="2">
    <source>
        <dbReference type="Proteomes" id="UP000028194"/>
    </source>
</evidence>